<dbReference type="EMBL" id="BMQX01000011">
    <property type="protein sequence ID" value="GGQ17995.1"/>
    <property type="molecule type" value="Genomic_DNA"/>
</dbReference>
<dbReference type="InterPro" id="IPR036291">
    <property type="entry name" value="NAD(P)-bd_dom_sf"/>
</dbReference>
<evidence type="ECO:0000256" key="6">
    <source>
        <dbReference type="ARBA" id="ARBA00022857"/>
    </source>
</evidence>
<accession>A0ABQ2RBD8</accession>
<name>A0ABQ2RBD8_9GAMM</name>
<comment type="caution">
    <text evidence="13">The sequence shown here is derived from an EMBL/GenBank/DDBJ whole genome shotgun (WGS) entry which is preliminary data.</text>
</comment>
<evidence type="ECO:0000256" key="9">
    <source>
        <dbReference type="ARBA" id="ARBA00048793"/>
    </source>
</evidence>
<evidence type="ECO:0000256" key="10">
    <source>
        <dbReference type="RuleBase" id="RU362068"/>
    </source>
</evidence>
<comment type="similarity">
    <text evidence="2 10">Belongs to the ketopantoate reductase family.</text>
</comment>
<evidence type="ECO:0000259" key="11">
    <source>
        <dbReference type="Pfam" id="PF02558"/>
    </source>
</evidence>
<dbReference type="PANTHER" id="PTHR43765">
    <property type="entry name" value="2-DEHYDROPANTOATE 2-REDUCTASE-RELATED"/>
    <property type="match status" value="1"/>
</dbReference>
<dbReference type="InterPro" id="IPR050838">
    <property type="entry name" value="Ketopantoate_reductase"/>
</dbReference>
<keyword evidence="7 10" id="KW-0560">Oxidoreductase</keyword>
<dbReference type="Gene3D" id="3.40.50.720">
    <property type="entry name" value="NAD(P)-binding Rossmann-like Domain"/>
    <property type="match status" value="1"/>
</dbReference>
<feature type="domain" description="Ketopantoate reductase N-terminal" evidence="11">
    <location>
        <begin position="10"/>
        <end position="97"/>
    </location>
</feature>
<dbReference type="InterPro" id="IPR013328">
    <property type="entry name" value="6PGD_dom2"/>
</dbReference>
<dbReference type="Gene3D" id="1.10.1040.10">
    <property type="entry name" value="N-(1-d-carboxylethyl)-l-norvaline Dehydrogenase, domain 2"/>
    <property type="match status" value="1"/>
</dbReference>
<gene>
    <name evidence="13" type="ORF">GCM10009411_17870</name>
</gene>
<dbReference type="SUPFAM" id="SSF48179">
    <property type="entry name" value="6-phosphogluconate dehydrogenase C-terminal domain-like"/>
    <property type="match status" value="1"/>
</dbReference>
<organism evidence="13 14">
    <name type="scientific">Shewanella litoralis</name>
    <dbReference type="NCBI Taxonomy" id="2282700"/>
    <lineage>
        <taxon>Bacteria</taxon>
        <taxon>Pseudomonadati</taxon>
        <taxon>Pseudomonadota</taxon>
        <taxon>Gammaproteobacteria</taxon>
        <taxon>Alteromonadales</taxon>
        <taxon>Shewanellaceae</taxon>
        <taxon>Shewanella</taxon>
    </lineage>
</organism>
<evidence type="ECO:0000313" key="14">
    <source>
        <dbReference type="Proteomes" id="UP000619118"/>
    </source>
</evidence>
<evidence type="ECO:0000256" key="1">
    <source>
        <dbReference type="ARBA" id="ARBA00004994"/>
    </source>
</evidence>
<evidence type="ECO:0000256" key="8">
    <source>
        <dbReference type="ARBA" id="ARBA00032024"/>
    </source>
</evidence>
<evidence type="ECO:0000256" key="7">
    <source>
        <dbReference type="ARBA" id="ARBA00023002"/>
    </source>
</evidence>
<comment type="catalytic activity">
    <reaction evidence="9 10">
        <text>(R)-pantoate + NADP(+) = 2-dehydropantoate + NADPH + H(+)</text>
        <dbReference type="Rhea" id="RHEA:16233"/>
        <dbReference type="ChEBI" id="CHEBI:11561"/>
        <dbReference type="ChEBI" id="CHEBI:15378"/>
        <dbReference type="ChEBI" id="CHEBI:15980"/>
        <dbReference type="ChEBI" id="CHEBI:57783"/>
        <dbReference type="ChEBI" id="CHEBI:58349"/>
        <dbReference type="EC" id="1.1.1.169"/>
    </reaction>
</comment>
<evidence type="ECO:0000256" key="5">
    <source>
        <dbReference type="ARBA" id="ARBA00022655"/>
    </source>
</evidence>
<dbReference type="Pfam" id="PF02558">
    <property type="entry name" value="ApbA"/>
    <property type="match status" value="1"/>
</dbReference>
<comment type="function">
    <text evidence="10">Catalyzes the NADPH-dependent reduction of ketopantoate into pantoic acid.</text>
</comment>
<dbReference type="Proteomes" id="UP000619118">
    <property type="component" value="Unassembled WGS sequence"/>
</dbReference>
<dbReference type="InterPro" id="IPR013752">
    <property type="entry name" value="KPA_reductase"/>
</dbReference>
<evidence type="ECO:0000259" key="12">
    <source>
        <dbReference type="Pfam" id="PF08546"/>
    </source>
</evidence>
<dbReference type="InterPro" id="IPR013332">
    <property type="entry name" value="KPR_N"/>
</dbReference>
<evidence type="ECO:0000313" key="13">
    <source>
        <dbReference type="EMBL" id="GGQ17995.1"/>
    </source>
</evidence>
<dbReference type="Pfam" id="PF08546">
    <property type="entry name" value="ApbA_C"/>
    <property type="match status" value="1"/>
</dbReference>
<dbReference type="PANTHER" id="PTHR43765:SF2">
    <property type="entry name" value="2-DEHYDROPANTOATE 2-REDUCTASE"/>
    <property type="match status" value="1"/>
</dbReference>
<proteinExistence type="inferred from homology"/>
<dbReference type="EC" id="1.1.1.169" evidence="3 10"/>
<dbReference type="SUPFAM" id="SSF51735">
    <property type="entry name" value="NAD(P)-binding Rossmann-fold domains"/>
    <property type="match status" value="1"/>
</dbReference>
<evidence type="ECO:0000256" key="3">
    <source>
        <dbReference type="ARBA" id="ARBA00013014"/>
    </source>
</evidence>
<feature type="domain" description="Ketopantoate reductase C-terminal" evidence="12">
    <location>
        <begin position="128"/>
        <end position="245"/>
    </location>
</feature>
<protein>
    <recommendedName>
        <fullName evidence="4 10">2-dehydropantoate 2-reductase</fullName>
        <ecNumber evidence="3 10">1.1.1.169</ecNumber>
    </recommendedName>
    <alternativeName>
        <fullName evidence="8 10">Ketopantoate reductase</fullName>
    </alternativeName>
</protein>
<keyword evidence="14" id="KW-1185">Reference proteome</keyword>
<dbReference type="InterPro" id="IPR003710">
    <property type="entry name" value="ApbA"/>
</dbReference>
<dbReference type="InterPro" id="IPR008927">
    <property type="entry name" value="6-PGluconate_DH-like_C_sf"/>
</dbReference>
<evidence type="ECO:0000256" key="2">
    <source>
        <dbReference type="ARBA" id="ARBA00007870"/>
    </source>
</evidence>
<sequence length="250" mass="27674">MILGTNDPGLAEVNLLLVCVKAYQVATALLPLLNKLSPQCHIVLLHNGLGPHLVVAEALAQHPGQGLTLGTTSQAALKISQWHVKHTGFGVTQLGYYCGCKLTSELKARIDKLHQDNQALEWHQPVLAVLWQKLAINAVINPLTALYHCANGQLANDEYRQQITAIIDELVNVAKWDGIELDPALISTRVYQVIKLTAANFSSMYQDVAHHRATEINYINGYICQQAQLHRLAAPHNQQLLEQVLQLNRL</sequence>
<reference evidence="14" key="1">
    <citation type="journal article" date="2019" name="Int. J. Syst. Evol. Microbiol.">
        <title>The Global Catalogue of Microorganisms (GCM) 10K type strain sequencing project: providing services to taxonomists for standard genome sequencing and annotation.</title>
        <authorList>
            <consortium name="The Broad Institute Genomics Platform"/>
            <consortium name="The Broad Institute Genome Sequencing Center for Infectious Disease"/>
            <person name="Wu L."/>
            <person name="Ma J."/>
        </authorList>
    </citation>
    <scope>NUCLEOTIDE SEQUENCE [LARGE SCALE GENOMIC DNA]</scope>
    <source>
        <strain evidence="14">JCM 32306</strain>
    </source>
</reference>
<keyword evidence="6 10" id="KW-0521">NADP</keyword>
<evidence type="ECO:0000256" key="4">
    <source>
        <dbReference type="ARBA" id="ARBA00019465"/>
    </source>
</evidence>
<comment type="pathway">
    <text evidence="1 10">Cofactor biosynthesis; (R)-pantothenate biosynthesis; (R)-pantoate from 3-methyl-2-oxobutanoate: step 2/2.</text>
</comment>
<dbReference type="NCBIfam" id="TIGR00745">
    <property type="entry name" value="apbA_panE"/>
    <property type="match status" value="1"/>
</dbReference>
<keyword evidence="5 10" id="KW-0566">Pantothenate biosynthesis</keyword>